<keyword evidence="2" id="KW-1185">Reference proteome</keyword>
<dbReference type="Proteomes" id="UP000324222">
    <property type="component" value="Unassembled WGS sequence"/>
</dbReference>
<comment type="caution">
    <text evidence="1">The sequence shown here is derived from an EMBL/GenBank/DDBJ whole genome shotgun (WGS) entry which is preliminary data.</text>
</comment>
<organism evidence="1 2">
    <name type="scientific">Portunus trituberculatus</name>
    <name type="common">Swimming crab</name>
    <name type="synonym">Neptunus trituberculatus</name>
    <dbReference type="NCBI Taxonomy" id="210409"/>
    <lineage>
        <taxon>Eukaryota</taxon>
        <taxon>Metazoa</taxon>
        <taxon>Ecdysozoa</taxon>
        <taxon>Arthropoda</taxon>
        <taxon>Crustacea</taxon>
        <taxon>Multicrustacea</taxon>
        <taxon>Malacostraca</taxon>
        <taxon>Eumalacostraca</taxon>
        <taxon>Eucarida</taxon>
        <taxon>Decapoda</taxon>
        <taxon>Pleocyemata</taxon>
        <taxon>Brachyura</taxon>
        <taxon>Eubrachyura</taxon>
        <taxon>Portunoidea</taxon>
        <taxon>Portunidae</taxon>
        <taxon>Portuninae</taxon>
        <taxon>Portunus</taxon>
    </lineage>
</organism>
<evidence type="ECO:0000313" key="1">
    <source>
        <dbReference type="EMBL" id="MPC49840.1"/>
    </source>
</evidence>
<evidence type="ECO:0000313" key="2">
    <source>
        <dbReference type="Proteomes" id="UP000324222"/>
    </source>
</evidence>
<accession>A0A5B7FQ20</accession>
<gene>
    <name evidence="1" type="ORF">E2C01_043654</name>
</gene>
<sequence>MKRLLIEDFRECRERHLCYCFVRGKAIVPLPIKSSEVNALWEISTGVFFPGAPVSTLKASVLFVDIIH</sequence>
<protein>
    <submittedName>
        <fullName evidence="1">Uncharacterized protein</fullName>
    </submittedName>
</protein>
<dbReference type="AlphaFoldDB" id="A0A5B7FQ20"/>
<name>A0A5B7FQ20_PORTR</name>
<reference evidence="1 2" key="1">
    <citation type="submission" date="2019-05" db="EMBL/GenBank/DDBJ databases">
        <title>Another draft genome of Portunus trituberculatus and its Hox gene families provides insights of decapod evolution.</title>
        <authorList>
            <person name="Jeong J.-H."/>
            <person name="Song I."/>
            <person name="Kim S."/>
            <person name="Choi T."/>
            <person name="Kim D."/>
            <person name="Ryu S."/>
            <person name="Kim W."/>
        </authorList>
    </citation>
    <scope>NUCLEOTIDE SEQUENCE [LARGE SCALE GENOMIC DNA]</scope>
    <source>
        <tissue evidence="1">Muscle</tissue>
    </source>
</reference>
<dbReference type="EMBL" id="VSRR010009124">
    <property type="protein sequence ID" value="MPC49840.1"/>
    <property type="molecule type" value="Genomic_DNA"/>
</dbReference>
<proteinExistence type="predicted"/>